<evidence type="ECO:0000313" key="3">
    <source>
        <dbReference type="EMBL" id="GAQ78954.1"/>
    </source>
</evidence>
<feature type="compositionally biased region" description="Basic and acidic residues" evidence="1">
    <location>
        <begin position="1"/>
        <end position="12"/>
    </location>
</feature>
<organism evidence="3 4">
    <name type="scientific">Klebsormidium nitens</name>
    <name type="common">Green alga</name>
    <name type="synonym">Ulothrix nitens</name>
    <dbReference type="NCBI Taxonomy" id="105231"/>
    <lineage>
        <taxon>Eukaryota</taxon>
        <taxon>Viridiplantae</taxon>
        <taxon>Streptophyta</taxon>
        <taxon>Klebsormidiophyceae</taxon>
        <taxon>Klebsormidiales</taxon>
        <taxon>Klebsormidiaceae</taxon>
        <taxon>Klebsormidium</taxon>
    </lineage>
</organism>
<evidence type="ECO:0000313" key="4">
    <source>
        <dbReference type="Proteomes" id="UP000054558"/>
    </source>
</evidence>
<gene>
    <name evidence="3" type="ORF">KFL_000210400</name>
</gene>
<feature type="transmembrane region" description="Helical" evidence="2">
    <location>
        <begin position="233"/>
        <end position="254"/>
    </location>
</feature>
<keyword evidence="2" id="KW-0812">Transmembrane</keyword>
<proteinExistence type="predicted"/>
<evidence type="ECO:0000256" key="2">
    <source>
        <dbReference type="SAM" id="Phobius"/>
    </source>
</evidence>
<keyword evidence="3" id="KW-0413">Isomerase</keyword>
<dbReference type="Proteomes" id="UP000054558">
    <property type="component" value="Unassembled WGS sequence"/>
</dbReference>
<dbReference type="PANTHER" id="PTHR35136:SF1">
    <property type="entry name" value="CYCLOEUCALENOL CYCLOISOMERASE"/>
    <property type="match status" value="1"/>
</dbReference>
<dbReference type="OMA" id="YLMTHAY"/>
<feature type="transmembrane region" description="Helical" evidence="2">
    <location>
        <begin position="37"/>
        <end position="58"/>
    </location>
</feature>
<dbReference type="AlphaFoldDB" id="A0A1Y1HK58"/>
<dbReference type="STRING" id="105231.A0A1Y1HK58"/>
<dbReference type="GO" id="GO:0047793">
    <property type="term" value="F:cycloeucalenol cycloisomerase activity"/>
    <property type="evidence" value="ECO:0007669"/>
    <property type="project" value="InterPro"/>
</dbReference>
<evidence type="ECO:0000256" key="1">
    <source>
        <dbReference type="SAM" id="MobiDB-lite"/>
    </source>
</evidence>
<sequence length="282" mass="32782">MAAPKQAEEPDPSRGLQKTQSLWLAESPSKRWTERFFLWYSPVWIIWALGIVVPFQLYERFNELEYLIVGLAAALPCCILPIFIVGKADRGRPYHERHWVKANVWIAIFSFIGNYFWTHYFYSLLGATYTFPSWRLNDVRSWHLSALHLSQITHAIKGRSYPVRLAANTVVVIAFAYFTAFMETFTITHFKYYTFVDKAAMYKVGSLFYAIYFFVSFPMYFRMDEKVNVQWAVGQAAIDAFASGMMVTIILDLWRLCIGPIYQIGDGDRTFGSPEKVSWINQ</sequence>
<dbReference type="EMBL" id="DF236970">
    <property type="protein sequence ID" value="GAQ78954.1"/>
    <property type="molecule type" value="Genomic_DNA"/>
</dbReference>
<keyword evidence="2" id="KW-1133">Transmembrane helix</keyword>
<dbReference type="InterPro" id="IPR020532">
    <property type="entry name" value="Cycloeucalenol_cycloisomerase"/>
</dbReference>
<feature type="transmembrane region" description="Helical" evidence="2">
    <location>
        <begin position="98"/>
        <end position="117"/>
    </location>
</feature>
<keyword evidence="4" id="KW-1185">Reference proteome</keyword>
<reference evidence="3 4" key="1">
    <citation type="journal article" date="2014" name="Nat. Commun.">
        <title>Klebsormidium flaccidum genome reveals primary factors for plant terrestrial adaptation.</title>
        <authorList>
            <person name="Hori K."/>
            <person name="Maruyama F."/>
            <person name="Fujisawa T."/>
            <person name="Togashi T."/>
            <person name="Yamamoto N."/>
            <person name="Seo M."/>
            <person name="Sato S."/>
            <person name="Yamada T."/>
            <person name="Mori H."/>
            <person name="Tajima N."/>
            <person name="Moriyama T."/>
            <person name="Ikeuchi M."/>
            <person name="Watanabe M."/>
            <person name="Wada H."/>
            <person name="Kobayashi K."/>
            <person name="Saito M."/>
            <person name="Masuda T."/>
            <person name="Sasaki-Sekimoto Y."/>
            <person name="Mashiguchi K."/>
            <person name="Awai K."/>
            <person name="Shimojima M."/>
            <person name="Masuda S."/>
            <person name="Iwai M."/>
            <person name="Nobusawa T."/>
            <person name="Narise T."/>
            <person name="Kondo S."/>
            <person name="Saito H."/>
            <person name="Sato R."/>
            <person name="Murakawa M."/>
            <person name="Ihara Y."/>
            <person name="Oshima-Yamada Y."/>
            <person name="Ohtaka K."/>
            <person name="Satoh M."/>
            <person name="Sonobe K."/>
            <person name="Ishii M."/>
            <person name="Ohtani R."/>
            <person name="Kanamori-Sato M."/>
            <person name="Honoki R."/>
            <person name="Miyazaki D."/>
            <person name="Mochizuki H."/>
            <person name="Umetsu J."/>
            <person name="Higashi K."/>
            <person name="Shibata D."/>
            <person name="Kamiya Y."/>
            <person name="Sato N."/>
            <person name="Nakamura Y."/>
            <person name="Tabata S."/>
            <person name="Ida S."/>
            <person name="Kurokawa K."/>
            <person name="Ohta H."/>
        </authorList>
    </citation>
    <scope>NUCLEOTIDE SEQUENCE [LARGE SCALE GENOMIC DNA]</scope>
    <source>
        <strain evidence="3 4">NIES-2285</strain>
    </source>
</reference>
<feature type="region of interest" description="Disordered" evidence="1">
    <location>
        <begin position="1"/>
        <end position="20"/>
    </location>
</feature>
<name>A0A1Y1HK58_KLENI</name>
<dbReference type="OrthoDB" id="2111841at2759"/>
<feature type="transmembrane region" description="Helical" evidence="2">
    <location>
        <begin position="64"/>
        <end position="86"/>
    </location>
</feature>
<feature type="transmembrane region" description="Helical" evidence="2">
    <location>
        <begin position="165"/>
        <end position="188"/>
    </location>
</feature>
<feature type="transmembrane region" description="Helical" evidence="2">
    <location>
        <begin position="200"/>
        <end position="221"/>
    </location>
</feature>
<keyword evidence="2" id="KW-0472">Membrane</keyword>
<accession>A0A1Y1HK58</accession>
<protein>
    <submittedName>
        <fullName evidence="3">Cycloeucalenol cycloisomerase</fullName>
    </submittedName>
</protein>
<dbReference type="PANTHER" id="PTHR35136">
    <property type="entry name" value="CYCLOEUCALENOL CYCLOISOMERASE"/>
    <property type="match status" value="1"/>
</dbReference>